<dbReference type="EMBL" id="CP134500">
    <property type="protein sequence ID" value="WNF27320.1"/>
    <property type="molecule type" value="Genomic_DNA"/>
</dbReference>
<organism evidence="3 4">
    <name type="scientific">Streptomyces durocortorensis</name>
    <dbReference type="NCBI Taxonomy" id="2811104"/>
    <lineage>
        <taxon>Bacteria</taxon>
        <taxon>Bacillati</taxon>
        <taxon>Actinomycetota</taxon>
        <taxon>Actinomycetes</taxon>
        <taxon>Kitasatosporales</taxon>
        <taxon>Streptomycetaceae</taxon>
        <taxon>Streptomyces</taxon>
    </lineage>
</organism>
<dbReference type="Proteomes" id="UP001303236">
    <property type="component" value="Chromosome"/>
</dbReference>
<evidence type="ECO:0000313" key="4">
    <source>
        <dbReference type="Proteomes" id="UP001303236"/>
    </source>
</evidence>
<sequence length="248" mass="25943">MISEPELVGEFEPGAPAEAVSGFDREPASGRRRGAGLLWGLGGAVVASAVWAAAVFTYGFGDGKPDLRGYRLGEEPCAAMKLTALSGAAGKAEDGPSEQPGRIEHPAVDRVDCAVSLTPFEAPEEDAAAGWSVQLYVPMRIELHKETDPGPEFEALIKERDPFGTEVVKAERIPDLGDSAYLVTMDDDSSQVSVLDGGAVITLGISVSTLYDGEGDDGPDSGPVLPELSPYQGALISDVREVIDALKA</sequence>
<keyword evidence="2" id="KW-0472">Membrane</keyword>
<keyword evidence="2" id="KW-1133">Transmembrane helix</keyword>
<evidence type="ECO:0000313" key="3">
    <source>
        <dbReference type="EMBL" id="WNF27320.1"/>
    </source>
</evidence>
<reference evidence="3 4" key="1">
    <citation type="submission" date="2023-09" db="EMBL/GenBank/DDBJ databases">
        <title>Genome completion map analysis of the actinomycetes C11-1.</title>
        <authorList>
            <person name="Qin P."/>
            <person name="Guan P."/>
        </authorList>
    </citation>
    <scope>NUCLEOTIDE SEQUENCE [LARGE SCALE GENOMIC DNA]</scope>
    <source>
        <strain evidence="3 4">C11-1</strain>
    </source>
</reference>
<keyword evidence="4" id="KW-1185">Reference proteome</keyword>
<name>A0ABY9VTS1_9ACTN</name>
<feature type="transmembrane region" description="Helical" evidence="2">
    <location>
        <begin position="37"/>
        <end position="61"/>
    </location>
</feature>
<accession>A0ABY9VTS1</accession>
<feature type="region of interest" description="Disordered" evidence="1">
    <location>
        <begin position="1"/>
        <end position="28"/>
    </location>
</feature>
<evidence type="ECO:0000256" key="2">
    <source>
        <dbReference type="SAM" id="Phobius"/>
    </source>
</evidence>
<protein>
    <submittedName>
        <fullName evidence="3">Uncharacterized protein</fullName>
    </submittedName>
</protein>
<gene>
    <name evidence="3" type="ORF">RI138_10990</name>
</gene>
<proteinExistence type="predicted"/>
<keyword evidence="2" id="KW-0812">Transmembrane</keyword>
<evidence type="ECO:0000256" key="1">
    <source>
        <dbReference type="SAM" id="MobiDB-lite"/>
    </source>
</evidence>